<organism evidence="2 3">
    <name type="scientific">Ignelater luminosus</name>
    <name type="common">Cucubano</name>
    <name type="synonym">Pyrophorus luminosus</name>
    <dbReference type="NCBI Taxonomy" id="2038154"/>
    <lineage>
        <taxon>Eukaryota</taxon>
        <taxon>Metazoa</taxon>
        <taxon>Ecdysozoa</taxon>
        <taxon>Arthropoda</taxon>
        <taxon>Hexapoda</taxon>
        <taxon>Insecta</taxon>
        <taxon>Pterygota</taxon>
        <taxon>Neoptera</taxon>
        <taxon>Endopterygota</taxon>
        <taxon>Coleoptera</taxon>
        <taxon>Polyphaga</taxon>
        <taxon>Elateriformia</taxon>
        <taxon>Elateroidea</taxon>
        <taxon>Elateridae</taxon>
        <taxon>Agrypninae</taxon>
        <taxon>Pyrophorini</taxon>
        <taxon>Ignelater</taxon>
    </lineage>
</organism>
<accession>A0A8K0GLP5</accession>
<feature type="region of interest" description="Disordered" evidence="1">
    <location>
        <begin position="1"/>
        <end position="46"/>
    </location>
</feature>
<feature type="region of interest" description="Disordered" evidence="1">
    <location>
        <begin position="118"/>
        <end position="141"/>
    </location>
</feature>
<proteinExistence type="predicted"/>
<name>A0A8K0GLP5_IGNLU</name>
<evidence type="ECO:0000313" key="2">
    <source>
        <dbReference type="EMBL" id="KAF2904141.1"/>
    </source>
</evidence>
<sequence>MDGHVQKIEQDRLAKRVYGARKGGKRKRGRPRRTWREEVRKATEQRGVRWEDIPRLSHNRKKLGHYSSKMAWREIEPSSPRMDRNKIARYAKKSQQINLEDGSQSDFITEQLNLGPTTFSKSNKLTRNNKHSLASDNNSKEREALQLDDTHLMAGILEAILVISFSQKSRLPTISKNWLSLSAE</sequence>
<dbReference type="Proteomes" id="UP000801492">
    <property type="component" value="Unassembled WGS sequence"/>
</dbReference>
<feature type="compositionally biased region" description="Basic residues" evidence="1">
    <location>
        <begin position="18"/>
        <end position="33"/>
    </location>
</feature>
<reference evidence="2" key="1">
    <citation type="submission" date="2019-08" db="EMBL/GenBank/DDBJ databases">
        <title>The genome of the North American firefly Photinus pyralis.</title>
        <authorList>
            <consortium name="Photinus pyralis genome working group"/>
            <person name="Fallon T.R."/>
            <person name="Sander Lower S.E."/>
            <person name="Weng J.-K."/>
        </authorList>
    </citation>
    <scope>NUCLEOTIDE SEQUENCE</scope>
    <source>
        <strain evidence="2">TRF0915ILg1</strain>
        <tissue evidence="2">Whole body</tissue>
    </source>
</reference>
<feature type="compositionally biased region" description="Basic and acidic residues" evidence="1">
    <location>
        <begin position="1"/>
        <end position="14"/>
    </location>
</feature>
<gene>
    <name evidence="2" type="ORF">ILUMI_02030</name>
</gene>
<protein>
    <submittedName>
        <fullName evidence="2">Uncharacterized protein</fullName>
    </submittedName>
</protein>
<dbReference type="EMBL" id="VTPC01000842">
    <property type="protein sequence ID" value="KAF2904141.1"/>
    <property type="molecule type" value="Genomic_DNA"/>
</dbReference>
<evidence type="ECO:0000313" key="3">
    <source>
        <dbReference type="Proteomes" id="UP000801492"/>
    </source>
</evidence>
<keyword evidence="3" id="KW-1185">Reference proteome</keyword>
<feature type="compositionally biased region" description="Polar residues" evidence="1">
    <location>
        <begin position="118"/>
        <end position="137"/>
    </location>
</feature>
<dbReference type="AlphaFoldDB" id="A0A8K0GLP5"/>
<evidence type="ECO:0000256" key="1">
    <source>
        <dbReference type="SAM" id="MobiDB-lite"/>
    </source>
</evidence>
<feature type="compositionally biased region" description="Basic and acidic residues" evidence="1">
    <location>
        <begin position="34"/>
        <end position="46"/>
    </location>
</feature>
<comment type="caution">
    <text evidence="2">The sequence shown here is derived from an EMBL/GenBank/DDBJ whole genome shotgun (WGS) entry which is preliminary data.</text>
</comment>